<dbReference type="Proteomes" id="UP001549921">
    <property type="component" value="Unassembled WGS sequence"/>
</dbReference>
<evidence type="ECO:0000313" key="3">
    <source>
        <dbReference type="Proteomes" id="UP001549921"/>
    </source>
</evidence>
<evidence type="ECO:0008006" key="4">
    <source>
        <dbReference type="Google" id="ProtNLM"/>
    </source>
</evidence>
<dbReference type="PANTHER" id="PTHR34239:SF2">
    <property type="entry name" value="TRANSPOSABLE ELEMENT P TRANSPOSASE_THAP9 CONSERVED DOMAIN-CONTAINING PROTEIN"/>
    <property type="match status" value="1"/>
</dbReference>
<dbReference type="AlphaFoldDB" id="A0ABD0TEC6"/>
<feature type="compositionally biased region" description="Polar residues" evidence="1">
    <location>
        <begin position="307"/>
        <end position="325"/>
    </location>
</feature>
<organism evidence="2 3">
    <name type="scientific">Loxostege sticticalis</name>
    <name type="common">Beet webworm moth</name>
    <dbReference type="NCBI Taxonomy" id="481309"/>
    <lineage>
        <taxon>Eukaryota</taxon>
        <taxon>Metazoa</taxon>
        <taxon>Ecdysozoa</taxon>
        <taxon>Arthropoda</taxon>
        <taxon>Hexapoda</taxon>
        <taxon>Insecta</taxon>
        <taxon>Pterygota</taxon>
        <taxon>Neoptera</taxon>
        <taxon>Endopterygota</taxon>
        <taxon>Lepidoptera</taxon>
        <taxon>Glossata</taxon>
        <taxon>Ditrysia</taxon>
        <taxon>Pyraloidea</taxon>
        <taxon>Crambidae</taxon>
        <taxon>Pyraustinae</taxon>
        <taxon>Loxostege</taxon>
    </lineage>
</organism>
<accession>A0ABD0TEC6</accession>
<gene>
    <name evidence="2" type="ORF">ABMA28_015104</name>
</gene>
<dbReference type="PANTHER" id="PTHR34239">
    <property type="entry name" value="APPLE DOMAIN-CONTAINING PROTEIN"/>
    <property type="match status" value="1"/>
</dbReference>
<reference evidence="2 3" key="1">
    <citation type="submission" date="2024-06" db="EMBL/GenBank/DDBJ databases">
        <title>A chromosome-level genome assembly of beet webworm, Loxostege sticticalis.</title>
        <authorList>
            <person name="Zhang Y."/>
        </authorList>
    </citation>
    <scope>NUCLEOTIDE SEQUENCE [LARGE SCALE GENOMIC DNA]</scope>
    <source>
        <strain evidence="2">AQ028</strain>
        <tissue evidence="2">Male pupae</tissue>
    </source>
</reference>
<feature type="region of interest" description="Disordered" evidence="1">
    <location>
        <begin position="255"/>
        <end position="337"/>
    </location>
</feature>
<comment type="caution">
    <text evidence="2">The sequence shown here is derived from an EMBL/GenBank/DDBJ whole genome shotgun (WGS) entry which is preliminary data.</text>
</comment>
<evidence type="ECO:0000313" key="2">
    <source>
        <dbReference type="EMBL" id="KAL0841420.1"/>
    </source>
</evidence>
<dbReference type="EMBL" id="JBEDNZ010000006">
    <property type="protein sequence ID" value="KAL0841420.1"/>
    <property type="molecule type" value="Genomic_DNA"/>
</dbReference>
<protein>
    <recommendedName>
        <fullName evidence="4">Gag protein</fullName>
    </recommendedName>
</protein>
<feature type="compositionally biased region" description="Polar residues" evidence="1">
    <location>
        <begin position="273"/>
        <end position="282"/>
    </location>
</feature>
<proteinExistence type="predicted"/>
<sequence length="337" mass="37714">MPKRSAEEEIAYYSKKLKKLKRKEKKRRKRVLVYSDSSEGEENYDVAINENTADDNNENIQPDNAPDALDLDQVLNTNDSNDVQPNQGVNPEPSVTYGEDIHPDLAQRWAPILRKGLTDKEQRDKLFKEYATPNNCKLFRAPILNPEIAAAVSEFARARDKKIETSQQQLGVGLTAINRAMTTLLASDNKVQAIRYLSDACRVLSDLHASETQTRTKSLTQGLDKSFLNLIQDTERDEMLFGNGLPEKIKASKAIEKQGSQIKKPDNKVASGPSASRATRPQGNWRGPSRSTTNRGGGRGGSRRTPYANQKHVSTMQQNNFNPSRVWNKPPRAGPRT</sequence>
<evidence type="ECO:0000256" key="1">
    <source>
        <dbReference type="SAM" id="MobiDB-lite"/>
    </source>
</evidence>
<name>A0ABD0TEC6_LOXSC</name>